<comment type="subcellular location">
    <subcellularLocation>
        <location evidence="1">Nucleus</location>
    </subcellularLocation>
</comment>
<dbReference type="SMART" id="SM00506">
    <property type="entry name" value="A1pp"/>
    <property type="match status" value="2"/>
</dbReference>
<dbReference type="Gene3D" id="3.90.228.10">
    <property type="match status" value="1"/>
</dbReference>
<keyword evidence="3 6" id="KW-0808">Transferase</keyword>
<dbReference type="EC" id="2.4.2.-" evidence="6"/>
<evidence type="ECO:0000256" key="6">
    <source>
        <dbReference type="RuleBase" id="RU362114"/>
    </source>
</evidence>
<evidence type="ECO:0000256" key="5">
    <source>
        <dbReference type="ARBA" id="ARBA00023242"/>
    </source>
</evidence>
<evidence type="ECO:0000313" key="9">
    <source>
        <dbReference type="EnsemblMetazoa" id="BGLB000081-PA"/>
    </source>
</evidence>
<dbReference type="OrthoDB" id="6133115at2759"/>
<dbReference type="PROSITE" id="PS51154">
    <property type="entry name" value="MACRO"/>
    <property type="match status" value="1"/>
</dbReference>
<evidence type="ECO:0000256" key="1">
    <source>
        <dbReference type="ARBA" id="ARBA00004123"/>
    </source>
</evidence>
<dbReference type="Pfam" id="PF01661">
    <property type="entry name" value="Macro"/>
    <property type="match status" value="2"/>
</dbReference>
<evidence type="ECO:0000256" key="4">
    <source>
        <dbReference type="ARBA" id="ARBA00023027"/>
    </source>
</evidence>
<keyword evidence="4 6" id="KW-0520">NAD</keyword>
<dbReference type="GO" id="GO:0005737">
    <property type="term" value="C:cytoplasm"/>
    <property type="evidence" value="ECO:0007669"/>
    <property type="project" value="TreeGrafter"/>
</dbReference>
<dbReference type="GO" id="GO:0010629">
    <property type="term" value="P:negative regulation of gene expression"/>
    <property type="evidence" value="ECO:0007669"/>
    <property type="project" value="TreeGrafter"/>
</dbReference>
<dbReference type="Gene3D" id="3.40.220.10">
    <property type="entry name" value="Leucine Aminopeptidase, subunit E, domain 1"/>
    <property type="match status" value="2"/>
</dbReference>
<dbReference type="InterPro" id="IPR043472">
    <property type="entry name" value="Macro_dom-like"/>
</dbReference>
<dbReference type="GO" id="GO:0005634">
    <property type="term" value="C:nucleus"/>
    <property type="evidence" value="ECO:0007669"/>
    <property type="project" value="UniProtKB-SubCell"/>
</dbReference>
<dbReference type="VEuPathDB" id="VectorBase:BGLB000081"/>
<accession>A0A182YTT6</accession>
<dbReference type="SUPFAM" id="SSF56399">
    <property type="entry name" value="ADP-ribosylation"/>
    <property type="match status" value="1"/>
</dbReference>
<gene>
    <name evidence="9" type="primary">106051994</name>
</gene>
<evidence type="ECO:0000256" key="3">
    <source>
        <dbReference type="ARBA" id="ARBA00022679"/>
    </source>
</evidence>
<keyword evidence="2 6" id="KW-0328">Glycosyltransferase</keyword>
<evidence type="ECO:0000313" key="10">
    <source>
        <dbReference type="Proteomes" id="UP000076420"/>
    </source>
</evidence>
<dbReference type="AlphaFoldDB" id="A0A182YTT6"/>
<dbReference type="EnsemblMetazoa" id="BGLB000081-RA">
    <property type="protein sequence ID" value="BGLB000081-PA"/>
    <property type="gene ID" value="BGLB000081"/>
</dbReference>
<dbReference type="SUPFAM" id="SSF52949">
    <property type="entry name" value="Macro domain-like"/>
    <property type="match status" value="2"/>
</dbReference>
<name>A0A182YTT6_BIOGL</name>
<dbReference type="CDD" id="cd01439">
    <property type="entry name" value="TCCD_inducible_PARP_like"/>
    <property type="match status" value="1"/>
</dbReference>
<evidence type="ECO:0000259" key="7">
    <source>
        <dbReference type="PROSITE" id="PS51059"/>
    </source>
</evidence>
<protein>
    <recommendedName>
        <fullName evidence="6">Poly [ADP-ribose] polymerase</fullName>
        <shortName evidence="6">PARP</shortName>
        <ecNumber evidence="6">2.4.2.-</ecNumber>
    </recommendedName>
</protein>
<dbReference type="PANTHER" id="PTHR14453:SF67">
    <property type="entry name" value="POLY [ADP-RIBOSE] POLYMERASE"/>
    <property type="match status" value="1"/>
</dbReference>
<organism evidence="9 10">
    <name type="scientific">Biomphalaria glabrata</name>
    <name type="common">Bloodfluke planorb</name>
    <name type="synonym">Freshwater snail</name>
    <dbReference type="NCBI Taxonomy" id="6526"/>
    <lineage>
        <taxon>Eukaryota</taxon>
        <taxon>Metazoa</taxon>
        <taxon>Spiralia</taxon>
        <taxon>Lophotrochozoa</taxon>
        <taxon>Mollusca</taxon>
        <taxon>Gastropoda</taxon>
        <taxon>Heterobranchia</taxon>
        <taxon>Euthyneura</taxon>
        <taxon>Panpulmonata</taxon>
        <taxon>Hygrophila</taxon>
        <taxon>Lymnaeoidea</taxon>
        <taxon>Planorbidae</taxon>
        <taxon>Biomphalaria</taxon>
    </lineage>
</organism>
<dbReference type="InterPro" id="IPR052056">
    <property type="entry name" value="Mono-ARTD/PARP"/>
</dbReference>
<feature type="domain" description="PARP catalytic" evidence="7">
    <location>
        <begin position="613"/>
        <end position="803"/>
    </location>
</feature>
<dbReference type="VEuPathDB" id="VectorBase:BGLAX_044614"/>
<dbReference type="InterPro" id="IPR002589">
    <property type="entry name" value="Macro_dom"/>
</dbReference>
<proteinExistence type="predicted"/>
<sequence length="803" mass="90617">MKSLEEINQDKQAVVYFERSIDADDILFLKQEFEIDGETLFLSKYFPCLSEVKFEAKDGFTPEIPLAITAVQKNLLRQIETKNKLNVSGVTIKNFGILEFLQRADGQELIGRIQEKHGCIIKVVPNPKMNLSLGGPGREGCESDIIVITVNTALNLKVGVLAQIILSQAGEEVQRTLEKRYPKGIKLGEFAETSGGKLQTKHIFHACVPKYSQEVVQQMSDLLENLLARAEILQAKSISFPALGTGGLGFPLVMLESIIQHSKLKSDSLQQIQLVVFPSDTEAAETIQSVFSTGFKEANAKLKGNVYRYGHIFLRIKVGDITEQETDVIVTGEVCNVLLEKCGKKLQDECNTKKTDLDLNDVTMTSAPNLSCQHIIFMNKDAFAPRLAQGIFKVLIEAEKLGATSLALPALGAGFHKKNITSIKQCIFQAVEAFGLLPTQNLRKIKLVILNAAILDDFLHHEGSHPHLYNKETTDTTMLPENISQEVDVHFYSIHALDRIKAAKELLEACKLAYKKEIENNVHLLSSIQIEELLKLCLEHFIIAKIDIKCGFLEMEGFHSNGLLKVKTRLKTMIEGAKSNFKLLLTAAIFCFIQPRKYIPLSFYLHIHAQELWPKRWEPMLKTKNLKVVEVMPQAEEYSEVEKQFHLTLPDFPIKKLECIQNKSLYLQYCVKKKELDQYNPQDHQNEQKLFHGTMSDCIPPINENGFNRNYCGVNGTIYGSGVYFADKSSYSCKFTKPDLDGNRHMYRARVLTGEFIETNSSTKYLPKKPGTNRPYDSGGDKSRGIYAIFHDSQVYPEYLITF</sequence>
<dbReference type="PANTHER" id="PTHR14453">
    <property type="entry name" value="PARP/ZINC FINGER CCCH TYPE DOMAIN CONTAINING PROTEIN"/>
    <property type="match status" value="1"/>
</dbReference>
<dbReference type="InterPro" id="IPR012317">
    <property type="entry name" value="Poly(ADP-ribose)pol_cat_dom"/>
</dbReference>
<dbReference type="Pfam" id="PF00644">
    <property type="entry name" value="PARP"/>
    <property type="match status" value="1"/>
</dbReference>
<evidence type="ECO:0000256" key="2">
    <source>
        <dbReference type="ARBA" id="ARBA00022676"/>
    </source>
</evidence>
<dbReference type="PROSITE" id="PS51059">
    <property type="entry name" value="PARP_CATALYTIC"/>
    <property type="match status" value="1"/>
</dbReference>
<feature type="domain" description="Macro" evidence="8">
    <location>
        <begin position="100"/>
        <end position="295"/>
    </location>
</feature>
<dbReference type="GO" id="GO:0003950">
    <property type="term" value="F:NAD+ poly-ADP-ribosyltransferase activity"/>
    <property type="evidence" value="ECO:0007669"/>
    <property type="project" value="UniProtKB-UniRule"/>
</dbReference>
<evidence type="ECO:0000259" key="8">
    <source>
        <dbReference type="PROSITE" id="PS51154"/>
    </source>
</evidence>
<keyword evidence="5" id="KW-0539">Nucleus</keyword>
<dbReference type="GO" id="GO:0003714">
    <property type="term" value="F:transcription corepressor activity"/>
    <property type="evidence" value="ECO:0007669"/>
    <property type="project" value="TreeGrafter"/>
</dbReference>
<dbReference type="Proteomes" id="UP000076420">
    <property type="component" value="Unassembled WGS sequence"/>
</dbReference>
<reference evidence="9" key="1">
    <citation type="submission" date="2020-05" db="UniProtKB">
        <authorList>
            <consortium name="EnsemblMetazoa"/>
        </authorList>
    </citation>
    <scope>IDENTIFICATION</scope>
    <source>
        <strain evidence="9">BB02</strain>
    </source>
</reference>